<dbReference type="CDD" id="cd01948">
    <property type="entry name" value="EAL"/>
    <property type="match status" value="1"/>
</dbReference>
<feature type="domain" description="EAL" evidence="1">
    <location>
        <begin position="152"/>
        <end position="402"/>
    </location>
</feature>
<evidence type="ECO:0000313" key="4">
    <source>
        <dbReference type="Proteomes" id="UP000778262"/>
    </source>
</evidence>
<gene>
    <name evidence="3" type="ORF">EHJ13_18040</name>
</gene>
<name>A0A9Q4T9S7_9ENTR</name>
<dbReference type="PROSITE" id="PS50883">
    <property type="entry name" value="EAL"/>
    <property type="match status" value="1"/>
</dbReference>
<dbReference type="GO" id="GO:0071111">
    <property type="term" value="F:cyclic-guanylate-specific phosphodiesterase activity"/>
    <property type="evidence" value="ECO:0007669"/>
    <property type="project" value="InterPro"/>
</dbReference>
<dbReference type="SMART" id="SM01034">
    <property type="entry name" value="BLUF"/>
    <property type="match status" value="1"/>
</dbReference>
<organism evidence="3 4">
    <name type="scientific">Cronobacter dublinensis</name>
    <dbReference type="NCBI Taxonomy" id="413497"/>
    <lineage>
        <taxon>Bacteria</taxon>
        <taxon>Pseudomonadati</taxon>
        <taxon>Pseudomonadota</taxon>
        <taxon>Gammaproteobacteria</taxon>
        <taxon>Enterobacterales</taxon>
        <taxon>Enterobacteriaceae</taxon>
        <taxon>Cronobacter</taxon>
    </lineage>
</organism>
<protein>
    <submittedName>
        <fullName evidence="3">Diguanylate phosphodiesterase</fullName>
    </submittedName>
</protein>
<dbReference type="AlphaFoldDB" id="A0A9Q4T9S7"/>
<dbReference type="SUPFAM" id="SSF54975">
    <property type="entry name" value="Acylphosphatase/BLUF domain-like"/>
    <property type="match status" value="1"/>
</dbReference>
<dbReference type="Pfam" id="PF04940">
    <property type="entry name" value="BLUF"/>
    <property type="match status" value="1"/>
</dbReference>
<dbReference type="EMBL" id="RPBY01000007">
    <property type="protein sequence ID" value="NCH89317.1"/>
    <property type="molecule type" value="Genomic_DNA"/>
</dbReference>
<dbReference type="InterPro" id="IPR007024">
    <property type="entry name" value="BLUF_domain"/>
</dbReference>
<dbReference type="InterPro" id="IPR001633">
    <property type="entry name" value="EAL_dom"/>
</dbReference>
<sequence length="405" mass="44646">MLTTIIYRSHICDDVPVSVLDDMVTAANNKNGQADVTGILLFNGRHFFQLLEGPEESVKSIYRAICADTRHYNLVELLCDYAPARRFGKSGMELFDLRNYERDEVLQHVLNKGTSKYQLVYGDRALQFFQTFVEATEKENYFEIPPGDSWDFITEDDGVQAAANAGTQTDCSFAFQPIIDPLSREVVSLEALLRTPAGAPPETFFEGLEGAALYEADLHSKKTAFAMAGALNIGQQTLCVNLQPMTLVTLPGAVDFLVKEIQANGLVPDQVMVEFTESEVISRLGEFTDAIRQLKAAGLRVAIDHFGAGFAGLLLLAQFQPDRIKINRDLIRDVHKSGPRQAIVQALIKCCASLEISISAVGVEKAEEWMWLESAGITLFQGYLFAKPALGGIPAVAWPEKKFGL</sequence>
<dbReference type="Proteomes" id="UP000778262">
    <property type="component" value="Unassembled WGS sequence"/>
</dbReference>
<comment type="caution">
    <text evidence="3">The sequence shown here is derived from an EMBL/GenBank/DDBJ whole genome shotgun (WGS) entry which is preliminary data.</text>
</comment>
<evidence type="ECO:0000259" key="2">
    <source>
        <dbReference type="PROSITE" id="PS50925"/>
    </source>
</evidence>
<evidence type="ECO:0000313" key="3">
    <source>
        <dbReference type="EMBL" id="NCH89317.1"/>
    </source>
</evidence>
<dbReference type="PROSITE" id="PS50925">
    <property type="entry name" value="BLUF"/>
    <property type="match status" value="1"/>
</dbReference>
<accession>A0A9Q4T9S7</accession>
<dbReference type="InterPro" id="IPR050706">
    <property type="entry name" value="Cyclic-di-GMP_PDE-like"/>
</dbReference>
<dbReference type="SMART" id="SM00052">
    <property type="entry name" value="EAL"/>
    <property type="match status" value="1"/>
</dbReference>
<reference evidence="3" key="1">
    <citation type="submission" date="2018-11" db="EMBL/GenBank/DDBJ databases">
        <title>Genomics analysis of Putative Virulence Factors on Adhesion and Cytotoxicity for Cronobacter spp.</title>
        <authorList>
            <person name="Cui J."/>
        </authorList>
    </citation>
    <scope>NUCLEOTIDE SEQUENCE</scope>
    <source>
        <strain evidence="3">SD69</strain>
    </source>
</reference>
<feature type="domain" description="BLUF" evidence="2">
    <location>
        <begin position="2"/>
        <end position="93"/>
    </location>
</feature>
<dbReference type="InterPro" id="IPR035919">
    <property type="entry name" value="EAL_sf"/>
</dbReference>
<evidence type="ECO:0000259" key="1">
    <source>
        <dbReference type="PROSITE" id="PS50883"/>
    </source>
</evidence>
<dbReference type="PANTHER" id="PTHR33121:SF15">
    <property type="entry name" value="BLUE LIGHT- AND TEMPERATURE-REGULATED ANTIREPRESSOR BLUF"/>
    <property type="match status" value="1"/>
</dbReference>
<dbReference type="PANTHER" id="PTHR33121">
    <property type="entry name" value="CYCLIC DI-GMP PHOSPHODIESTERASE PDEF"/>
    <property type="match status" value="1"/>
</dbReference>
<dbReference type="Gene3D" id="3.20.20.450">
    <property type="entry name" value="EAL domain"/>
    <property type="match status" value="1"/>
</dbReference>
<dbReference type="RefSeq" id="WP_161591396.1">
    <property type="nucleotide sequence ID" value="NZ_RPBY01000007.1"/>
</dbReference>
<dbReference type="SUPFAM" id="SSF141868">
    <property type="entry name" value="EAL domain-like"/>
    <property type="match status" value="1"/>
</dbReference>
<dbReference type="GO" id="GO:0009882">
    <property type="term" value="F:blue light photoreceptor activity"/>
    <property type="evidence" value="ECO:0007669"/>
    <property type="project" value="InterPro"/>
</dbReference>
<dbReference type="InterPro" id="IPR036046">
    <property type="entry name" value="Acylphosphatase-like_dom_sf"/>
</dbReference>
<dbReference type="GO" id="GO:0071949">
    <property type="term" value="F:FAD binding"/>
    <property type="evidence" value="ECO:0007669"/>
    <property type="project" value="InterPro"/>
</dbReference>
<dbReference type="Gene3D" id="3.30.70.100">
    <property type="match status" value="1"/>
</dbReference>
<proteinExistence type="predicted"/>
<dbReference type="Pfam" id="PF00563">
    <property type="entry name" value="EAL"/>
    <property type="match status" value="1"/>
</dbReference>